<reference evidence="2 3" key="1">
    <citation type="submission" date="2021-05" db="EMBL/GenBank/DDBJ databases">
        <title>A novel Methanospirillum isolate from a pyrite-forming mixed culture.</title>
        <authorList>
            <person name="Bunk B."/>
            <person name="Sproer C."/>
            <person name="Spring S."/>
            <person name="Pester M."/>
        </authorList>
    </citation>
    <scope>NUCLEOTIDE SEQUENCE [LARGE SCALE GENOMIC DNA]</scope>
    <source>
        <strain evidence="2 3">J.3.6.1-F.2.7.3</strain>
    </source>
</reference>
<protein>
    <submittedName>
        <fullName evidence="2">Uncharacterized protein</fullName>
    </submittedName>
</protein>
<dbReference type="GeneID" id="65097067"/>
<keyword evidence="1" id="KW-1133">Transmembrane helix</keyword>
<feature type="transmembrane region" description="Helical" evidence="1">
    <location>
        <begin position="114"/>
        <end position="133"/>
    </location>
</feature>
<feature type="transmembrane region" description="Helical" evidence="1">
    <location>
        <begin position="76"/>
        <end position="94"/>
    </location>
</feature>
<dbReference type="AlphaFoldDB" id="A0A8E7B1N6"/>
<keyword evidence="1" id="KW-0472">Membrane</keyword>
<evidence type="ECO:0000313" key="2">
    <source>
        <dbReference type="EMBL" id="QVV90364.1"/>
    </source>
</evidence>
<accession>A0A8E7B1N6</accession>
<sequence>MENTTYPHQYLYGWTGLVALTTFVAGLLSILEGAGIVTGLFILPDIPGGCILILISVLFGSAFLKGKTDRPGWISFSYIGALLLVVFAGCAILVEGGNVLTLIMEGEEANLLTIISSSFIWAAILVLPLLAGVSKLLYGCSCGGECCE</sequence>
<evidence type="ECO:0000256" key="1">
    <source>
        <dbReference type="SAM" id="Phobius"/>
    </source>
</evidence>
<dbReference type="RefSeq" id="WP_214421135.1">
    <property type="nucleotide sequence ID" value="NZ_CP075546.1"/>
</dbReference>
<feature type="transmembrane region" description="Helical" evidence="1">
    <location>
        <begin position="12"/>
        <end position="31"/>
    </location>
</feature>
<dbReference type="KEGG" id="mrtj:KHC33_07745"/>
<proteinExistence type="predicted"/>
<evidence type="ECO:0000313" key="3">
    <source>
        <dbReference type="Proteomes" id="UP000680656"/>
    </source>
</evidence>
<keyword evidence="3" id="KW-1185">Reference proteome</keyword>
<keyword evidence="1" id="KW-0812">Transmembrane</keyword>
<dbReference type="Proteomes" id="UP000680656">
    <property type="component" value="Chromosome"/>
</dbReference>
<organism evidence="2 3">
    <name type="scientific">Methanospirillum purgamenti</name>
    <dbReference type="NCBI Taxonomy" id="2834276"/>
    <lineage>
        <taxon>Archaea</taxon>
        <taxon>Methanobacteriati</taxon>
        <taxon>Methanobacteriota</taxon>
        <taxon>Stenosarchaea group</taxon>
        <taxon>Methanomicrobia</taxon>
        <taxon>Methanomicrobiales</taxon>
        <taxon>Methanospirillaceae</taxon>
        <taxon>Methanospirillum</taxon>
    </lineage>
</organism>
<feature type="transmembrane region" description="Helical" evidence="1">
    <location>
        <begin position="46"/>
        <end position="64"/>
    </location>
</feature>
<dbReference type="EMBL" id="CP075546">
    <property type="protein sequence ID" value="QVV90364.1"/>
    <property type="molecule type" value="Genomic_DNA"/>
</dbReference>
<gene>
    <name evidence="2" type="ORF">KHC33_07745</name>
</gene>
<name>A0A8E7B1N6_9EURY</name>